<proteinExistence type="predicted"/>
<dbReference type="EMBL" id="LZSO01000013">
    <property type="protein sequence ID" value="OBB31963.1"/>
    <property type="molecule type" value="Genomic_DNA"/>
</dbReference>
<dbReference type="AlphaFoldDB" id="A0A1A0RCX1"/>
<feature type="transmembrane region" description="Helical" evidence="1">
    <location>
        <begin position="44"/>
        <end position="62"/>
    </location>
</feature>
<protein>
    <recommendedName>
        <fullName evidence="4">DUF4190 domain-containing protein</fullName>
    </recommendedName>
</protein>
<evidence type="ECO:0000256" key="1">
    <source>
        <dbReference type="SAM" id="Phobius"/>
    </source>
</evidence>
<feature type="transmembrane region" description="Helical" evidence="1">
    <location>
        <begin position="68"/>
        <end position="86"/>
    </location>
</feature>
<keyword evidence="1" id="KW-0812">Transmembrane</keyword>
<sequence>MTGPFGGQPPQFGSGFGAHPPNILGQTGQPVSPAPQQTHGATSVLAIISVIVGVGALLLAFVPYYVGLVAAMAGIAGLTVGIVALVRRGTDGPTLAAIGTVTSALALVMGIVMTIVYSGSGDAVETPPAQTAAPRADRANTQKVLADQLEVTVGDFVMSSGKGELSVTVKNRLTEARTFYVLIGAFEGNTQLATSSIEETLNAGQTKKAKAFDGSKSPVDFDQIKNATFRVIEASSREPK</sequence>
<accession>A0A1A0RCX1</accession>
<organism evidence="2 3">
    <name type="scientific">Mycolicibacterium peregrinum</name>
    <name type="common">Mycobacterium peregrinum</name>
    <dbReference type="NCBI Taxonomy" id="43304"/>
    <lineage>
        <taxon>Bacteria</taxon>
        <taxon>Bacillati</taxon>
        <taxon>Actinomycetota</taxon>
        <taxon>Actinomycetes</taxon>
        <taxon>Mycobacteriales</taxon>
        <taxon>Mycobacteriaceae</taxon>
        <taxon>Mycolicibacterium</taxon>
    </lineage>
</organism>
<gene>
    <name evidence="2" type="ORF">A5792_14880</name>
</gene>
<keyword evidence="1" id="KW-0472">Membrane</keyword>
<evidence type="ECO:0008006" key="4">
    <source>
        <dbReference type="Google" id="ProtNLM"/>
    </source>
</evidence>
<comment type="caution">
    <text evidence="2">The sequence shown here is derived from an EMBL/GenBank/DDBJ whole genome shotgun (WGS) entry which is preliminary data.</text>
</comment>
<evidence type="ECO:0000313" key="3">
    <source>
        <dbReference type="Proteomes" id="UP000093902"/>
    </source>
</evidence>
<evidence type="ECO:0000313" key="2">
    <source>
        <dbReference type="EMBL" id="OBB31963.1"/>
    </source>
</evidence>
<feature type="transmembrane region" description="Helical" evidence="1">
    <location>
        <begin position="95"/>
        <end position="117"/>
    </location>
</feature>
<name>A0A1A0RCX1_MYCPR</name>
<keyword evidence="1" id="KW-1133">Transmembrane helix</keyword>
<dbReference type="Proteomes" id="UP000093902">
    <property type="component" value="Unassembled WGS sequence"/>
</dbReference>
<reference evidence="3" key="1">
    <citation type="submission" date="2016-06" db="EMBL/GenBank/DDBJ databases">
        <authorList>
            <person name="Sutton G."/>
            <person name="Brinkac L."/>
            <person name="Sanka R."/>
            <person name="Adams M."/>
            <person name="Lau E."/>
            <person name="Mehaffy C."/>
            <person name="Tameris M."/>
            <person name="Hatherill M."/>
            <person name="Hanekom W."/>
            <person name="Mahomed H."/>
            <person name="Mcshane H."/>
        </authorList>
    </citation>
    <scope>NUCLEOTIDE SEQUENCE [LARGE SCALE GENOMIC DNA]</scope>
    <source>
        <strain evidence="3">852002-51209_SCH5440388</strain>
    </source>
</reference>